<dbReference type="WBParaSite" id="nRc.2.0.1.t09653-RA">
    <property type="protein sequence ID" value="nRc.2.0.1.t09653-RA"/>
    <property type="gene ID" value="nRc.2.0.1.g09653"/>
</dbReference>
<name>A0A915I689_ROMCU</name>
<keyword evidence="2" id="KW-1185">Reference proteome</keyword>
<feature type="region of interest" description="Disordered" evidence="1">
    <location>
        <begin position="43"/>
        <end position="63"/>
    </location>
</feature>
<accession>A0A915I689</accession>
<organism evidence="2 3">
    <name type="scientific">Romanomermis culicivorax</name>
    <name type="common">Nematode worm</name>
    <dbReference type="NCBI Taxonomy" id="13658"/>
    <lineage>
        <taxon>Eukaryota</taxon>
        <taxon>Metazoa</taxon>
        <taxon>Ecdysozoa</taxon>
        <taxon>Nematoda</taxon>
        <taxon>Enoplea</taxon>
        <taxon>Dorylaimia</taxon>
        <taxon>Mermithida</taxon>
        <taxon>Mermithoidea</taxon>
        <taxon>Mermithidae</taxon>
        <taxon>Romanomermis</taxon>
    </lineage>
</organism>
<dbReference type="AlphaFoldDB" id="A0A915I689"/>
<evidence type="ECO:0000313" key="2">
    <source>
        <dbReference type="Proteomes" id="UP000887565"/>
    </source>
</evidence>
<proteinExistence type="predicted"/>
<feature type="region of interest" description="Disordered" evidence="1">
    <location>
        <begin position="1"/>
        <end position="21"/>
    </location>
</feature>
<evidence type="ECO:0000313" key="3">
    <source>
        <dbReference type="WBParaSite" id="nRc.2.0.1.t09653-RA"/>
    </source>
</evidence>
<dbReference type="Proteomes" id="UP000887565">
    <property type="component" value="Unplaced"/>
</dbReference>
<sequence>SSPSHKHCNADKSERKELQCKTGKSNQLIRLKFVQMNALEYALESSRNRENSPPVPKRPKSSDECCATTRFFDVFTNDSLIENRGGKFEAYPLGEPRKSIESLLDGVVKNDERSDYFGDSSPKVKGRPLFLMLL</sequence>
<evidence type="ECO:0000256" key="1">
    <source>
        <dbReference type="SAM" id="MobiDB-lite"/>
    </source>
</evidence>
<feature type="compositionally biased region" description="Basic and acidic residues" evidence="1">
    <location>
        <begin position="8"/>
        <end position="19"/>
    </location>
</feature>
<reference evidence="3" key="1">
    <citation type="submission" date="2022-11" db="UniProtKB">
        <authorList>
            <consortium name="WormBaseParasite"/>
        </authorList>
    </citation>
    <scope>IDENTIFICATION</scope>
</reference>
<protein>
    <submittedName>
        <fullName evidence="3">Uncharacterized protein</fullName>
    </submittedName>
</protein>